<organism evidence="1 2">
    <name type="scientific">Polychaeton citri CBS 116435</name>
    <dbReference type="NCBI Taxonomy" id="1314669"/>
    <lineage>
        <taxon>Eukaryota</taxon>
        <taxon>Fungi</taxon>
        <taxon>Dikarya</taxon>
        <taxon>Ascomycota</taxon>
        <taxon>Pezizomycotina</taxon>
        <taxon>Dothideomycetes</taxon>
        <taxon>Dothideomycetidae</taxon>
        <taxon>Capnodiales</taxon>
        <taxon>Capnodiaceae</taxon>
        <taxon>Polychaeton</taxon>
    </lineage>
</organism>
<name>A0A9P4PXW2_9PEZI</name>
<dbReference type="OrthoDB" id="5296720at2759"/>
<evidence type="ECO:0000313" key="2">
    <source>
        <dbReference type="Proteomes" id="UP000799441"/>
    </source>
</evidence>
<accession>A0A9P4PXW2</accession>
<evidence type="ECO:0008006" key="3">
    <source>
        <dbReference type="Google" id="ProtNLM"/>
    </source>
</evidence>
<keyword evidence="2" id="KW-1185">Reference proteome</keyword>
<dbReference type="EMBL" id="MU003856">
    <property type="protein sequence ID" value="KAF2716957.1"/>
    <property type="molecule type" value="Genomic_DNA"/>
</dbReference>
<sequence>MTQLNALPEELLMRITDFLDEIPPSQHSFRQEPSLRLTTSDRGHLKAVSQVSHKWRRLAIPQLFKCSRLQLDIPQRPEWNLCPTCNPEMLAERLCFPAIVPPDSTSHQYHIDLNAVPLTQAERTKPLNALTWLPRFYHTLDDFLRFVRRHDLAAYIQSLVVCSDKMLSEKLDRFPHRATLRDWRYPASAAFWQHVFSVLNPTRIVIVAPPTDMACLTNCAIDTFGDWAFSDMELHSLELCQDISTIPITKPHGQPVSYSLLKPNPTSFPGVGPSSILHMRPWTHCSLNEGSFLKAYGTYEYFERGPPSVIYSIKDCLGPRNNPVDRKYPPDKGIQALRSFTYTGIFPFANHIDFNALFSQLELLDVQLAPDPQSGILDDKARTGKAELGDCWQELTGAYNDIARSLSFPPERAQRLFPNLKKFVCKDYAIPALKEDLDLVFQTVDRFGLWSYDGDGQFLRTEVELGGPASSEDGS</sequence>
<comment type="caution">
    <text evidence="1">The sequence shown here is derived from an EMBL/GenBank/DDBJ whole genome shotgun (WGS) entry which is preliminary data.</text>
</comment>
<gene>
    <name evidence="1" type="ORF">K431DRAFT_234207</name>
</gene>
<dbReference type="AlphaFoldDB" id="A0A9P4PXW2"/>
<dbReference type="Proteomes" id="UP000799441">
    <property type="component" value="Unassembled WGS sequence"/>
</dbReference>
<reference evidence="1" key="1">
    <citation type="journal article" date="2020" name="Stud. Mycol.">
        <title>101 Dothideomycetes genomes: a test case for predicting lifestyles and emergence of pathogens.</title>
        <authorList>
            <person name="Haridas S."/>
            <person name="Albert R."/>
            <person name="Binder M."/>
            <person name="Bloem J."/>
            <person name="Labutti K."/>
            <person name="Salamov A."/>
            <person name="Andreopoulos B."/>
            <person name="Baker S."/>
            <person name="Barry K."/>
            <person name="Bills G."/>
            <person name="Bluhm B."/>
            <person name="Cannon C."/>
            <person name="Castanera R."/>
            <person name="Culley D."/>
            <person name="Daum C."/>
            <person name="Ezra D."/>
            <person name="Gonzalez J."/>
            <person name="Henrissat B."/>
            <person name="Kuo A."/>
            <person name="Liang C."/>
            <person name="Lipzen A."/>
            <person name="Lutzoni F."/>
            <person name="Magnuson J."/>
            <person name="Mondo S."/>
            <person name="Nolan M."/>
            <person name="Ohm R."/>
            <person name="Pangilinan J."/>
            <person name="Park H.-J."/>
            <person name="Ramirez L."/>
            <person name="Alfaro M."/>
            <person name="Sun H."/>
            <person name="Tritt A."/>
            <person name="Yoshinaga Y."/>
            <person name="Zwiers L.-H."/>
            <person name="Turgeon B."/>
            <person name="Goodwin S."/>
            <person name="Spatafora J."/>
            <person name="Crous P."/>
            <person name="Grigoriev I."/>
        </authorList>
    </citation>
    <scope>NUCLEOTIDE SEQUENCE</scope>
    <source>
        <strain evidence="1">CBS 116435</strain>
    </source>
</reference>
<proteinExistence type="predicted"/>
<protein>
    <recommendedName>
        <fullName evidence="3">F-box domain-containing protein</fullName>
    </recommendedName>
</protein>
<evidence type="ECO:0000313" key="1">
    <source>
        <dbReference type="EMBL" id="KAF2716957.1"/>
    </source>
</evidence>